<dbReference type="InterPro" id="IPR025335">
    <property type="entry name" value="DUF4241"/>
</dbReference>
<reference evidence="1" key="1">
    <citation type="submission" date="2016-04" db="EMBL/GenBank/DDBJ databases">
        <authorList>
            <person name="Evans L.H."/>
            <person name="Alamgir A."/>
            <person name="Owens N."/>
            <person name="Weber N.D."/>
            <person name="Virtaneva K."/>
            <person name="Barbian K."/>
            <person name="Babar A."/>
            <person name="Rosenke K."/>
        </authorList>
    </citation>
    <scope>NUCLEOTIDE SEQUENCE</scope>
    <source>
        <strain evidence="1">86</strain>
    </source>
</reference>
<proteinExistence type="predicted"/>
<dbReference type="AlphaFoldDB" id="A0A212JHW4"/>
<protein>
    <recommendedName>
        <fullName evidence="2">DUF4241 domain-containing protein</fullName>
    </recommendedName>
</protein>
<dbReference type="Pfam" id="PF14025">
    <property type="entry name" value="DUF4241"/>
    <property type="match status" value="1"/>
</dbReference>
<organism evidence="1">
    <name type="scientific">uncultured Eubacteriales bacterium</name>
    <dbReference type="NCBI Taxonomy" id="172733"/>
    <lineage>
        <taxon>Bacteria</taxon>
        <taxon>Bacillati</taxon>
        <taxon>Bacillota</taxon>
        <taxon>Clostridia</taxon>
        <taxon>Eubacteriales</taxon>
        <taxon>environmental samples</taxon>
    </lineage>
</organism>
<accession>A0A212JHW4</accession>
<dbReference type="EMBL" id="FLUN01000001">
    <property type="protein sequence ID" value="SBV99018.1"/>
    <property type="molecule type" value="Genomic_DNA"/>
</dbReference>
<gene>
    <name evidence="1" type="ORF">KL86CLO1_11121</name>
</gene>
<evidence type="ECO:0008006" key="2">
    <source>
        <dbReference type="Google" id="ProtNLM"/>
    </source>
</evidence>
<name>A0A212JHW4_9FIRM</name>
<evidence type="ECO:0000313" key="1">
    <source>
        <dbReference type="EMBL" id="SBV99018.1"/>
    </source>
</evidence>
<sequence>MPTKEWLELYEQKRALTRCPNDLNSYFTLDMLAGRRLDRLSLGPVSLPTGRALVRDPMVYLDDEEEPYFQAVPAGEYEAVACVVVPAKGDCARYAAVRVRFSEDEAVRFEEALRGNEDLSGFGEGEYFGFNVEAGLACICDVETRDAFCAFAEGWYEAHPDGNLYDDYFARLFAKSREKAPKYQRPEGDWLNWKAPNTGLHMPLFQSGFGDGTYPVYFGYDESGKVCQLVIQFVDIEMAFGEKH</sequence>